<dbReference type="PANTHER" id="PTHR47804">
    <property type="entry name" value="60S RIBOSOMAL PROTEIN L19"/>
    <property type="match status" value="1"/>
</dbReference>
<keyword evidence="4 6" id="KW-0472">Membrane</keyword>
<evidence type="ECO:0000313" key="8">
    <source>
        <dbReference type="EMBL" id="RYO74251.1"/>
    </source>
</evidence>
<feature type="transmembrane region" description="Helical" evidence="6">
    <location>
        <begin position="168"/>
        <end position="187"/>
    </location>
</feature>
<evidence type="ECO:0000256" key="1">
    <source>
        <dbReference type="ARBA" id="ARBA00004141"/>
    </source>
</evidence>
<sequence length="511" mass="56248">MDSSNHEASGSHETAVGSVIAQGTRDTATTQGSLSRLLRLRTAGLGGRHARKSSVDSLDRVFDTRTDSKDSRVVPLQRVLTAEEARIAKNSYGVTELRDSFFDAVFFPPEEVDTDELLKRAEATLPYAFRKKDPLSVTNFFPKQWHEVRSVVQRVTTTRAGIKLLKSFLGFFVAYILCLIPQIHSWLGRYSHVMVVSAIINHSGRTLGAHVDGVIMTTIGTATGLGWGAIGLLLSTTSSTARLDYGAILSTFLFVYIFAISCIRSYYIRTYQLVICAGIAISYICLADVSGPSVRWSNLLDYFIPWVWGQVIALVICAIVAPDAGARPLAVALHQAFGVMLDGLDVNGPDIVRTRRRLAHMFVNLSQAYRDLVIDFSITRFRPQDVRVLRNRTQGVVRTLLSLKSGTGVFEVAEASDMNVTLGRGTVSDDFVADIDERSRTKEVAGEWEVMRQYLGPPAEVPADVSGSLLNLRKRIIAFSSCQNNVLANDKLPPTHADFPEMLCTASPKAR</sequence>
<name>A0ABY0GRD6_9PEZI</name>
<feature type="transmembrane region" description="Helical" evidence="6">
    <location>
        <begin position="302"/>
        <end position="321"/>
    </location>
</feature>
<accession>A0ABY0GRD6</accession>
<keyword evidence="3 6" id="KW-1133">Transmembrane helix</keyword>
<comment type="caution">
    <text evidence="8">The sequence shown here is derived from an EMBL/GenBank/DDBJ whole genome shotgun (WGS) entry which is preliminary data.</text>
</comment>
<evidence type="ECO:0000259" key="7">
    <source>
        <dbReference type="Pfam" id="PF10337"/>
    </source>
</evidence>
<protein>
    <recommendedName>
        <fullName evidence="7">Putative ER transporter 6TM N-terminal domain-containing protein</fullName>
    </recommendedName>
</protein>
<feature type="compositionally biased region" description="Polar residues" evidence="5">
    <location>
        <begin position="1"/>
        <end position="12"/>
    </location>
</feature>
<proteinExistence type="predicted"/>
<feature type="domain" description="Putative ER transporter 6TM N-terminal" evidence="7">
    <location>
        <begin position="164"/>
        <end position="235"/>
    </location>
</feature>
<dbReference type="PRINTS" id="PR02047">
    <property type="entry name" value="BREFELDNASP4"/>
</dbReference>
<dbReference type="Proteomes" id="UP000294003">
    <property type="component" value="Unassembled WGS sequence"/>
</dbReference>
<dbReference type="Pfam" id="PF10337">
    <property type="entry name" value="ArAE_2_N"/>
    <property type="match status" value="1"/>
</dbReference>
<comment type="subcellular location">
    <subcellularLocation>
        <location evidence="1">Membrane</location>
        <topology evidence="1">Multi-pass membrane protein</topology>
    </subcellularLocation>
</comment>
<feature type="transmembrane region" description="Helical" evidence="6">
    <location>
        <begin position="272"/>
        <end position="290"/>
    </location>
</feature>
<reference evidence="8 9" key="1">
    <citation type="submission" date="2018-06" db="EMBL/GenBank/DDBJ databases">
        <title>Complete Genomes of Monosporascus.</title>
        <authorList>
            <person name="Robinson A.J."/>
            <person name="Natvig D.O."/>
        </authorList>
    </citation>
    <scope>NUCLEOTIDE SEQUENCE [LARGE SCALE GENOMIC DNA]</scope>
    <source>
        <strain evidence="8 9">CBS 609.92</strain>
    </source>
</reference>
<dbReference type="PANTHER" id="PTHR47804:SF3">
    <property type="entry name" value="PROTEIN BRE4"/>
    <property type="match status" value="1"/>
</dbReference>
<evidence type="ECO:0000256" key="5">
    <source>
        <dbReference type="SAM" id="MobiDB-lite"/>
    </source>
</evidence>
<evidence type="ECO:0000313" key="9">
    <source>
        <dbReference type="Proteomes" id="UP000294003"/>
    </source>
</evidence>
<keyword evidence="9" id="KW-1185">Reference proteome</keyword>
<gene>
    <name evidence="8" type="ORF">DL762_010509</name>
</gene>
<dbReference type="EMBL" id="QJNS01000730">
    <property type="protein sequence ID" value="RYO74251.1"/>
    <property type="molecule type" value="Genomic_DNA"/>
</dbReference>
<evidence type="ECO:0000256" key="2">
    <source>
        <dbReference type="ARBA" id="ARBA00022692"/>
    </source>
</evidence>
<dbReference type="InterPro" id="IPR023244">
    <property type="entry name" value="Brefeldin_A-sensitivity_4"/>
</dbReference>
<evidence type="ECO:0000256" key="3">
    <source>
        <dbReference type="ARBA" id="ARBA00022989"/>
    </source>
</evidence>
<feature type="region of interest" description="Disordered" evidence="5">
    <location>
        <begin position="1"/>
        <end position="32"/>
    </location>
</feature>
<keyword evidence="2 6" id="KW-0812">Transmembrane</keyword>
<dbReference type="InterPro" id="IPR018823">
    <property type="entry name" value="ArAE_2_N"/>
</dbReference>
<feature type="transmembrane region" description="Helical" evidence="6">
    <location>
        <begin position="246"/>
        <end position="266"/>
    </location>
</feature>
<dbReference type="InterPro" id="IPR052430">
    <property type="entry name" value="IVT-Associated"/>
</dbReference>
<evidence type="ECO:0000256" key="4">
    <source>
        <dbReference type="ARBA" id="ARBA00023136"/>
    </source>
</evidence>
<evidence type="ECO:0000256" key="6">
    <source>
        <dbReference type="SAM" id="Phobius"/>
    </source>
</evidence>
<feature type="transmembrane region" description="Helical" evidence="6">
    <location>
        <begin position="213"/>
        <end position="234"/>
    </location>
</feature>
<organism evidence="8 9">
    <name type="scientific">Monosporascus cannonballus</name>
    <dbReference type="NCBI Taxonomy" id="155416"/>
    <lineage>
        <taxon>Eukaryota</taxon>
        <taxon>Fungi</taxon>
        <taxon>Dikarya</taxon>
        <taxon>Ascomycota</taxon>
        <taxon>Pezizomycotina</taxon>
        <taxon>Sordariomycetes</taxon>
        <taxon>Xylariomycetidae</taxon>
        <taxon>Xylariales</taxon>
        <taxon>Xylariales incertae sedis</taxon>
        <taxon>Monosporascus</taxon>
    </lineage>
</organism>